<evidence type="ECO:0000313" key="1">
    <source>
        <dbReference type="EMBL" id="QJA54563.1"/>
    </source>
</evidence>
<reference evidence="1" key="1">
    <citation type="submission" date="2020-03" db="EMBL/GenBank/DDBJ databases">
        <title>The deep terrestrial virosphere.</title>
        <authorList>
            <person name="Holmfeldt K."/>
            <person name="Nilsson E."/>
            <person name="Simone D."/>
            <person name="Lopez-Fernandez M."/>
            <person name="Wu X."/>
            <person name="de Brujin I."/>
            <person name="Lundin D."/>
            <person name="Andersson A."/>
            <person name="Bertilsson S."/>
            <person name="Dopson M."/>
        </authorList>
    </citation>
    <scope>NUCLEOTIDE SEQUENCE</scope>
    <source>
        <strain evidence="1">TM448A05280</strain>
    </source>
</reference>
<organism evidence="1">
    <name type="scientific">viral metagenome</name>
    <dbReference type="NCBI Taxonomy" id="1070528"/>
    <lineage>
        <taxon>unclassified sequences</taxon>
        <taxon>metagenomes</taxon>
        <taxon>organismal metagenomes</taxon>
    </lineage>
</organism>
<sequence>MLYRQTANIIFTPGMWATRLLERTPGEDETYAGHTAGFTSPDTVTEALWRVTSTPWDEWDAKHPDYRIYRPLWVSDKQREIIAKYVLERVGDPYAPLKLGAHATDWLIAWARWALTLGQWKGEAYAARWLLSKVGLDYFKICSMLWNEGYWQIGYTGWGPRKMVNPDGQDDVCATDTVNWLLVREKVNGVVVV</sequence>
<name>A0A6H2A300_9ZZZZ</name>
<accession>A0A6H2A300</accession>
<proteinExistence type="predicted"/>
<gene>
    <name evidence="1" type="ORF">TM448A05280_0003</name>
</gene>
<protein>
    <submittedName>
        <fullName evidence="1">Uncharacterized protein</fullName>
    </submittedName>
</protein>
<dbReference type="AlphaFoldDB" id="A0A6H2A300"/>
<dbReference type="EMBL" id="MT144518">
    <property type="protein sequence ID" value="QJA54563.1"/>
    <property type="molecule type" value="Genomic_DNA"/>
</dbReference>